<dbReference type="AlphaFoldDB" id="A0A0L6V588"/>
<comment type="caution">
    <text evidence="2">The sequence shown here is derived from an EMBL/GenBank/DDBJ whole genome shotgun (WGS) entry which is preliminary data.</text>
</comment>
<organism evidence="2 3">
    <name type="scientific">Puccinia sorghi</name>
    <dbReference type="NCBI Taxonomy" id="27349"/>
    <lineage>
        <taxon>Eukaryota</taxon>
        <taxon>Fungi</taxon>
        <taxon>Dikarya</taxon>
        <taxon>Basidiomycota</taxon>
        <taxon>Pucciniomycotina</taxon>
        <taxon>Pucciniomycetes</taxon>
        <taxon>Pucciniales</taxon>
        <taxon>Pucciniaceae</taxon>
        <taxon>Puccinia</taxon>
    </lineage>
</organism>
<accession>A0A0L6V588</accession>
<evidence type="ECO:0000313" key="2">
    <source>
        <dbReference type="EMBL" id="KNZ55864.1"/>
    </source>
</evidence>
<gene>
    <name evidence="2" type="ORF">VP01_255g3</name>
</gene>
<dbReference type="EMBL" id="LAVV01007457">
    <property type="protein sequence ID" value="KNZ55864.1"/>
    <property type="molecule type" value="Genomic_DNA"/>
</dbReference>
<dbReference type="VEuPathDB" id="FungiDB:VP01_255g3"/>
<feature type="compositionally biased region" description="Polar residues" evidence="1">
    <location>
        <begin position="320"/>
        <end position="337"/>
    </location>
</feature>
<dbReference type="Proteomes" id="UP000037035">
    <property type="component" value="Unassembled WGS sequence"/>
</dbReference>
<keyword evidence="3" id="KW-1185">Reference proteome</keyword>
<reference evidence="2 3" key="1">
    <citation type="submission" date="2015-08" db="EMBL/GenBank/DDBJ databases">
        <title>Next Generation Sequencing and Analysis of the Genome of Puccinia sorghi L Schw, the Causal Agent of Maize Common Rust.</title>
        <authorList>
            <person name="Rochi L."/>
            <person name="Burguener G."/>
            <person name="Darino M."/>
            <person name="Turjanski A."/>
            <person name="Kreff E."/>
            <person name="Dieguez M.J."/>
            <person name="Sacco F."/>
        </authorList>
    </citation>
    <scope>NUCLEOTIDE SEQUENCE [LARGE SCALE GENOMIC DNA]</scope>
    <source>
        <strain evidence="2 3">RO10H11247</strain>
    </source>
</reference>
<proteinExistence type="predicted"/>
<sequence>MKNFTEFYFRENDSIFHLEYCNIATQLLHTTCILHGIKAFSTGLLFFLQCKGHTLMTSQIVGNWGIHLNDWPAGRWMVIGVYALMTSQLACHLGNITPSDVWDYLQLRFPGAVQVLLENHWVCLCRKPHLCGWCRLLILVVAMVWAPLVMVQLSSLAQWVPGLKTGNYFSLCWVLHGLRGKTLKPPNELNSNRIFQQNFSHNSKDSLLFFFFKPTKHDLGCVIMRADIDYSFLSSAKLECFGQGMFTQEPNCFLKRSGPHWWAKKALVLFAKAQQKKNEKTNGKLNKRHIMNKITSYNAVIFHYYHATKNHNYHDERRNLNTNPPLKPLSANSASTPSPALWYVLA</sequence>
<protein>
    <submittedName>
        <fullName evidence="2">Uncharacterized protein</fullName>
    </submittedName>
</protein>
<evidence type="ECO:0000313" key="3">
    <source>
        <dbReference type="Proteomes" id="UP000037035"/>
    </source>
</evidence>
<evidence type="ECO:0000256" key="1">
    <source>
        <dbReference type="SAM" id="MobiDB-lite"/>
    </source>
</evidence>
<feature type="region of interest" description="Disordered" evidence="1">
    <location>
        <begin position="315"/>
        <end position="337"/>
    </location>
</feature>
<name>A0A0L6V588_9BASI</name>